<name>A0A9Q0R2G1_9MAGN</name>
<evidence type="ECO:0000313" key="2">
    <source>
        <dbReference type="Proteomes" id="UP001141806"/>
    </source>
</evidence>
<dbReference type="PANTHER" id="PTHR37611">
    <property type="entry name" value="VIRUS-SPECIFIC-SIGNALING-PATHWAY REGULATED PROTEIN-RELATED"/>
    <property type="match status" value="1"/>
</dbReference>
<reference evidence="1" key="1">
    <citation type="journal article" date="2023" name="Plant J.">
        <title>The genome of the king protea, Protea cynaroides.</title>
        <authorList>
            <person name="Chang J."/>
            <person name="Duong T.A."/>
            <person name="Schoeman C."/>
            <person name="Ma X."/>
            <person name="Roodt D."/>
            <person name="Barker N."/>
            <person name="Li Z."/>
            <person name="Van de Peer Y."/>
            <person name="Mizrachi E."/>
        </authorList>
    </citation>
    <scope>NUCLEOTIDE SEQUENCE</scope>
    <source>
        <tissue evidence="1">Young leaves</tissue>
    </source>
</reference>
<gene>
    <name evidence="1" type="ORF">NE237_031384</name>
</gene>
<dbReference type="OrthoDB" id="691231at2759"/>
<proteinExistence type="predicted"/>
<dbReference type="EMBL" id="JAMYWD010000001">
    <property type="protein sequence ID" value="KAJ4980547.1"/>
    <property type="molecule type" value="Genomic_DNA"/>
</dbReference>
<sequence length="160" mass="17905">MASVSSFGSGEWITGNNKIQGMQVSDVDVALIESFLDEPLFEESEDEKFQCMIQSLEAEIDSNMNDGVKPFDFGVCPVEDLGVLEDCKDCWGSSSTFPGHDLDWVDVEMGSWYLGSSADELLDMLEFGKIGDYSQFCNEAVPPQEREYGSLWQETYDTIM</sequence>
<keyword evidence="2" id="KW-1185">Reference proteome</keyword>
<dbReference type="AlphaFoldDB" id="A0A9Q0R2G1"/>
<dbReference type="PANTHER" id="PTHR37611:SF4">
    <property type="entry name" value="OS06G0538400 PROTEIN"/>
    <property type="match status" value="1"/>
</dbReference>
<comment type="caution">
    <text evidence="1">The sequence shown here is derived from an EMBL/GenBank/DDBJ whole genome shotgun (WGS) entry which is preliminary data.</text>
</comment>
<accession>A0A9Q0R2G1</accession>
<dbReference type="Proteomes" id="UP001141806">
    <property type="component" value="Unassembled WGS sequence"/>
</dbReference>
<organism evidence="1 2">
    <name type="scientific">Protea cynaroides</name>
    <dbReference type="NCBI Taxonomy" id="273540"/>
    <lineage>
        <taxon>Eukaryota</taxon>
        <taxon>Viridiplantae</taxon>
        <taxon>Streptophyta</taxon>
        <taxon>Embryophyta</taxon>
        <taxon>Tracheophyta</taxon>
        <taxon>Spermatophyta</taxon>
        <taxon>Magnoliopsida</taxon>
        <taxon>Proteales</taxon>
        <taxon>Proteaceae</taxon>
        <taxon>Protea</taxon>
    </lineage>
</organism>
<protein>
    <submittedName>
        <fullName evidence="1">Uncharacterized protein</fullName>
    </submittedName>
</protein>
<evidence type="ECO:0000313" key="1">
    <source>
        <dbReference type="EMBL" id="KAJ4980547.1"/>
    </source>
</evidence>